<proteinExistence type="predicted"/>
<evidence type="ECO:0000256" key="1">
    <source>
        <dbReference type="ARBA" id="ARBA00004123"/>
    </source>
</evidence>
<dbReference type="EnsemblPlants" id="KQL15445">
    <property type="protein sequence ID" value="KQL15445"/>
    <property type="gene ID" value="SETIT_022103mg"/>
</dbReference>
<dbReference type="Pfam" id="PF02365">
    <property type="entry name" value="NAM"/>
    <property type="match status" value="1"/>
</dbReference>
<evidence type="ECO:0000256" key="2">
    <source>
        <dbReference type="ARBA" id="ARBA00023015"/>
    </source>
</evidence>
<organism evidence="8 9">
    <name type="scientific">Setaria italica</name>
    <name type="common">Foxtail millet</name>
    <name type="synonym">Panicum italicum</name>
    <dbReference type="NCBI Taxonomy" id="4555"/>
    <lineage>
        <taxon>Eukaryota</taxon>
        <taxon>Viridiplantae</taxon>
        <taxon>Streptophyta</taxon>
        <taxon>Embryophyta</taxon>
        <taxon>Tracheophyta</taxon>
        <taxon>Spermatophyta</taxon>
        <taxon>Magnoliopsida</taxon>
        <taxon>Liliopsida</taxon>
        <taxon>Poales</taxon>
        <taxon>Poaceae</taxon>
        <taxon>PACMAD clade</taxon>
        <taxon>Panicoideae</taxon>
        <taxon>Panicodae</taxon>
        <taxon>Paniceae</taxon>
        <taxon>Cenchrinae</taxon>
        <taxon>Setaria</taxon>
    </lineage>
</organism>
<dbReference type="GO" id="GO:0006355">
    <property type="term" value="P:regulation of DNA-templated transcription"/>
    <property type="evidence" value="ECO:0007669"/>
    <property type="project" value="InterPro"/>
</dbReference>
<accession>K3Z6D4</accession>
<dbReference type="EMBL" id="AGNK02001712">
    <property type="status" value="NOT_ANNOTATED_CDS"/>
    <property type="molecule type" value="Genomic_DNA"/>
</dbReference>
<evidence type="ECO:0000256" key="5">
    <source>
        <dbReference type="ARBA" id="ARBA00023242"/>
    </source>
</evidence>
<evidence type="ECO:0000256" key="6">
    <source>
        <dbReference type="SAM" id="MobiDB-lite"/>
    </source>
</evidence>
<dbReference type="eggNOG" id="ENOG502QVXP">
    <property type="taxonomic scope" value="Eukaryota"/>
</dbReference>
<keyword evidence="3" id="KW-0238">DNA-binding</keyword>
<dbReference type="PANTHER" id="PTHR31744">
    <property type="entry name" value="PROTEIN CUP-SHAPED COTYLEDON 2-RELATED"/>
    <property type="match status" value="1"/>
</dbReference>
<evidence type="ECO:0000259" key="7">
    <source>
        <dbReference type="PROSITE" id="PS51005"/>
    </source>
</evidence>
<reference evidence="9" key="1">
    <citation type="journal article" date="2012" name="Nat. Biotechnol.">
        <title>Reference genome sequence of the model plant Setaria.</title>
        <authorList>
            <person name="Bennetzen J.L."/>
            <person name="Schmutz J."/>
            <person name="Wang H."/>
            <person name="Percifield R."/>
            <person name="Hawkins J."/>
            <person name="Pontaroli A.C."/>
            <person name="Estep M."/>
            <person name="Feng L."/>
            <person name="Vaughn J.N."/>
            <person name="Grimwood J."/>
            <person name="Jenkins J."/>
            <person name="Barry K."/>
            <person name="Lindquist E."/>
            <person name="Hellsten U."/>
            <person name="Deshpande S."/>
            <person name="Wang X."/>
            <person name="Wu X."/>
            <person name="Mitros T."/>
            <person name="Triplett J."/>
            <person name="Yang X."/>
            <person name="Ye C.Y."/>
            <person name="Mauro-Herrera M."/>
            <person name="Wang L."/>
            <person name="Li P."/>
            <person name="Sharma M."/>
            <person name="Sharma R."/>
            <person name="Ronald P.C."/>
            <person name="Panaud O."/>
            <person name="Kellogg E.A."/>
            <person name="Brutnell T.P."/>
            <person name="Doust A.N."/>
            <person name="Tuskan G.A."/>
            <person name="Rokhsar D."/>
            <person name="Devos K.M."/>
        </authorList>
    </citation>
    <scope>NUCLEOTIDE SEQUENCE [LARGE SCALE GENOMIC DNA]</scope>
    <source>
        <strain evidence="9">cv. Yugu1</strain>
    </source>
</reference>
<feature type="region of interest" description="Disordered" evidence="6">
    <location>
        <begin position="201"/>
        <end position="245"/>
    </location>
</feature>
<dbReference type="Gene3D" id="2.170.150.80">
    <property type="entry name" value="NAC domain"/>
    <property type="match status" value="1"/>
</dbReference>
<evidence type="ECO:0000256" key="3">
    <source>
        <dbReference type="ARBA" id="ARBA00023125"/>
    </source>
</evidence>
<dbReference type="AlphaFoldDB" id="K3Z6D4"/>
<dbReference type="InterPro" id="IPR003441">
    <property type="entry name" value="NAC-dom"/>
</dbReference>
<dbReference type="GO" id="GO:0099402">
    <property type="term" value="P:plant organ development"/>
    <property type="evidence" value="ECO:0007669"/>
    <property type="project" value="UniProtKB-ARBA"/>
</dbReference>
<dbReference type="SUPFAM" id="SSF101941">
    <property type="entry name" value="NAC domain"/>
    <property type="match status" value="1"/>
</dbReference>
<dbReference type="GO" id="GO:0003677">
    <property type="term" value="F:DNA binding"/>
    <property type="evidence" value="ECO:0007669"/>
    <property type="project" value="UniProtKB-KW"/>
</dbReference>
<comment type="subcellular location">
    <subcellularLocation>
        <location evidence="1">Nucleus</location>
    </subcellularLocation>
</comment>
<keyword evidence="9" id="KW-1185">Reference proteome</keyword>
<dbReference type="STRING" id="4555.K3Z6D4"/>
<dbReference type="Gramene" id="KQL15445">
    <property type="protein sequence ID" value="KQL15445"/>
    <property type="gene ID" value="SETIT_022103mg"/>
</dbReference>
<sequence length="432" mass="46163">MSRDLEDGQGAIDSAIVAAAGGGEGSIEAAAAGGGGEAAGDTHDNDVVMPGFRFHPTEEELIEFYLRRKVEGKRFNVELIAFLDLYRFDPWELPAMAVMGGKEWFFYVPRDRKYRNGDRPNRVTASGYWKATGADRMIRGENNRPIGLKKTLVFYSGKAPKGVRSSWIMNEYRLPPPAADADPLIPKSEISLCRVYKRSGIDDGHGQSSSSTQASSGRRISSRTGVPTGRHGSSPSSTPLSPTQQLSSFHLLQGECSSASPPAPIMDQVVTVHSAPPQLLPPPRPCTYAPAATIRSAAAVAPQRAQGAAALASTYSSLFNMAAAATMAGVSRPPIDELSTLVGPGQAGYATLSAATGSHFLPLMPAPPPIPQMTPLGALPMVQPPPSVTDKLSWDWNPVPDTAARDYDASGFKGCFFQHDWEEDLQGVDNVR</sequence>
<dbReference type="PROSITE" id="PS51005">
    <property type="entry name" value="NAC"/>
    <property type="match status" value="1"/>
</dbReference>
<feature type="compositionally biased region" description="Low complexity" evidence="6">
    <location>
        <begin position="206"/>
        <end position="219"/>
    </location>
</feature>
<keyword evidence="5" id="KW-0539">Nucleus</keyword>
<dbReference type="Proteomes" id="UP000004995">
    <property type="component" value="Unassembled WGS sequence"/>
</dbReference>
<dbReference type="OMA" id="GSHHHFP"/>
<dbReference type="GO" id="GO:0005634">
    <property type="term" value="C:nucleus"/>
    <property type="evidence" value="ECO:0007669"/>
    <property type="project" value="UniProtKB-SubCell"/>
</dbReference>
<dbReference type="PANTHER" id="PTHR31744:SF109">
    <property type="entry name" value="OS05G0418800 PROTEIN"/>
    <property type="match status" value="1"/>
</dbReference>
<feature type="compositionally biased region" description="Low complexity" evidence="6">
    <location>
        <begin position="233"/>
        <end position="245"/>
    </location>
</feature>
<dbReference type="InterPro" id="IPR036093">
    <property type="entry name" value="NAC_dom_sf"/>
</dbReference>
<protein>
    <recommendedName>
        <fullName evidence="7">NAC domain-containing protein</fullName>
    </recommendedName>
</protein>
<evidence type="ECO:0000313" key="8">
    <source>
        <dbReference type="EnsemblPlants" id="KQL15445"/>
    </source>
</evidence>
<name>K3Z6D4_SETIT</name>
<reference evidence="8" key="2">
    <citation type="submission" date="2018-08" db="UniProtKB">
        <authorList>
            <consortium name="EnsemblPlants"/>
        </authorList>
    </citation>
    <scope>IDENTIFICATION</scope>
    <source>
        <strain evidence="8">Yugu1</strain>
    </source>
</reference>
<keyword evidence="4" id="KW-0804">Transcription</keyword>
<feature type="domain" description="NAC" evidence="7">
    <location>
        <begin position="48"/>
        <end position="198"/>
    </location>
</feature>
<dbReference type="InParanoid" id="K3Z6D4"/>
<dbReference type="FunFam" id="2.170.150.80:FF:000007">
    <property type="entry name" value="NAC domain-containing protein 35"/>
    <property type="match status" value="1"/>
</dbReference>
<gene>
    <name evidence="8" type="primary">LOC101765781</name>
</gene>
<evidence type="ECO:0000256" key="4">
    <source>
        <dbReference type="ARBA" id="ARBA00023163"/>
    </source>
</evidence>
<evidence type="ECO:0000313" key="9">
    <source>
        <dbReference type="Proteomes" id="UP000004995"/>
    </source>
</evidence>
<keyword evidence="2" id="KW-0805">Transcription regulation</keyword>